<dbReference type="OrthoDB" id="9805337at2"/>
<dbReference type="HOGENOM" id="CLU_007884_4_5_4"/>
<evidence type="ECO:0000313" key="4">
    <source>
        <dbReference type="Proteomes" id="UP000056322"/>
    </source>
</evidence>
<proteinExistence type="predicted"/>
<evidence type="ECO:0000313" key="3">
    <source>
        <dbReference type="EMBL" id="CEN56201.1"/>
    </source>
</evidence>
<dbReference type="Gene3D" id="3.50.50.60">
    <property type="entry name" value="FAD/NAD(P)-binding domain"/>
    <property type="match status" value="1"/>
</dbReference>
<gene>
    <name evidence="3" type="ORF">BN1209_1160</name>
</gene>
<keyword evidence="4" id="KW-1185">Reference proteome</keyword>
<sequence>MTDMPYSIIGGGLMGAALAYHLASAGKKVLLIDDERVGRASGWNPGGVNPLHGPGFPGVMQDFYMDAFNQHLMHHGIIKDLSGIDFHHKVVERIFLANNKVELIALEKSLDFYNQLPNFSASIMDMNELSNFDDRISPNFEGALFTKGNMRLDSERFRLALLSSSRKLGAEILTGTLQEVFTRNKIVTAILVNGLKVSVSGLCMAKGAWENHPVDGWHPGYDLSIRPVIGDLLLVQSLGDPLKADISHGIKAVYQHDDHHYWIGGTRRESGILGPCTLSTKQELLRSVRDFLPGWKSFRVIGHSSAARPVSENELPVMGRAPSYDNGWVINGGGSKGVLLCLTMGRILTDLMMNKDVPTNLEKFSPRTLLRA</sequence>
<dbReference type="GO" id="GO:0005737">
    <property type="term" value="C:cytoplasm"/>
    <property type="evidence" value="ECO:0007669"/>
    <property type="project" value="TreeGrafter"/>
</dbReference>
<dbReference type="SUPFAM" id="SSF54373">
    <property type="entry name" value="FAD-linked reductases, C-terminal domain"/>
    <property type="match status" value="1"/>
</dbReference>
<protein>
    <submittedName>
        <fullName evidence="3">Putative Glycine oxidase</fullName>
        <ecNumber evidence="3">1.4.3.19</ecNumber>
    </submittedName>
</protein>
<dbReference type="KEGG" id="mbac:BN1209_1160"/>
<dbReference type="RefSeq" id="WP_045751350.1">
    <property type="nucleotide sequence ID" value="NZ_LN794158.1"/>
</dbReference>
<dbReference type="EC" id="1.4.3.19" evidence="3"/>
<organism evidence="3 4">
    <name type="scientific">Candidatus Methylopumilus turicensis</name>
    <dbReference type="NCBI Taxonomy" id="1581680"/>
    <lineage>
        <taxon>Bacteria</taxon>
        <taxon>Pseudomonadati</taxon>
        <taxon>Pseudomonadota</taxon>
        <taxon>Betaproteobacteria</taxon>
        <taxon>Nitrosomonadales</taxon>
        <taxon>Methylophilaceae</taxon>
        <taxon>Candidatus Methylopumilus</taxon>
    </lineage>
</organism>
<dbReference type="InterPro" id="IPR036188">
    <property type="entry name" value="FAD/NAD-bd_sf"/>
</dbReference>
<dbReference type="PANTHER" id="PTHR13847">
    <property type="entry name" value="SARCOSINE DEHYDROGENASE-RELATED"/>
    <property type="match status" value="1"/>
</dbReference>
<dbReference type="SUPFAM" id="SSF51905">
    <property type="entry name" value="FAD/NAD(P)-binding domain"/>
    <property type="match status" value="1"/>
</dbReference>
<name>A0A0B7IV90_9PROT</name>
<feature type="domain" description="FAD dependent oxidoreductase" evidence="2">
    <location>
        <begin position="8"/>
        <end position="351"/>
    </location>
</feature>
<evidence type="ECO:0000259" key="2">
    <source>
        <dbReference type="Pfam" id="PF01266"/>
    </source>
</evidence>
<dbReference type="Pfam" id="PF01266">
    <property type="entry name" value="DAO"/>
    <property type="match status" value="1"/>
</dbReference>
<dbReference type="EMBL" id="LN794158">
    <property type="protein sequence ID" value="CEN56201.1"/>
    <property type="molecule type" value="Genomic_DNA"/>
</dbReference>
<dbReference type="Gene3D" id="3.30.9.10">
    <property type="entry name" value="D-Amino Acid Oxidase, subunit A, domain 2"/>
    <property type="match status" value="1"/>
</dbReference>
<dbReference type="GO" id="GO:0043799">
    <property type="term" value="F:glycine oxidase activity"/>
    <property type="evidence" value="ECO:0007669"/>
    <property type="project" value="UniProtKB-EC"/>
</dbReference>
<reference evidence="4" key="1">
    <citation type="submission" date="2014-12" db="EMBL/GenBank/DDBJ databases">
        <authorList>
            <person name="Salcher M.M."/>
        </authorList>
    </citation>
    <scope>NUCLEOTIDE SEQUENCE [LARGE SCALE GENOMIC DNA]</scope>
    <source>
        <strain evidence="4">MMS-10A-171</strain>
    </source>
</reference>
<dbReference type="STRING" id="1581680.BN1209_1160"/>
<evidence type="ECO:0000256" key="1">
    <source>
        <dbReference type="ARBA" id="ARBA00023002"/>
    </source>
</evidence>
<dbReference type="AlphaFoldDB" id="A0A0B7IV90"/>
<accession>A0A0B7IV90</accession>
<dbReference type="InterPro" id="IPR006076">
    <property type="entry name" value="FAD-dep_OxRdtase"/>
</dbReference>
<dbReference type="Proteomes" id="UP000056322">
    <property type="component" value="Chromosome 1"/>
</dbReference>
<keyword evidence="1 3" id="KW-0560">Oxidoreductase</keyword>